<dbReference type="AlphaFoldDB" id="A0A2T7G4U2"/>
<feature type="domain" description="Leucine-binding protein" evidence="5">
    <location>
        <begin position="23"/>
        <end position="369"/>
    </location>
</feature>
<dbReference type="OrthoDB" id="9802022at2"/>
<keyword evidence="2 4" id="KW-0732">Signal</keyword>
<dbReference type="GO" id="GO:0006865">
    <property type="term" value="P:amino acid transport"/>
    <property type="evidence" value="ECO:0007669"/>
    <property type="project" value="UniProtKB-KW"/>
</dbReference>
<evidence type="ECO:0000313" key="7">
    <source>
        <dbReference type="Proteomes" id="UP000244446"/>
    </source>
</evidence>
<keyword evidence="3" id="KW-0029">Amino-acid transport</keyword>
<sequence>MKHFLTAAALAMAAIPAAAEEDITIGFAIAKSGWMEAYDTPAAAAARIRIDEINANGGLLGRQIKWVEADTKTDRAQSAKAGLQLIDEGADMMIVSCDYDFGAPAALSAEAAGMNSFFLCAEDVKAGIQGVGPNSFSGSVLAAVQGATMAEWSHAERDARRGYVLLDTFIEYNKGICRGFDWMFPQLEGAEIVGRDTFKNDDASIASQITRIKSLDAEPDVIMLCSVIPGAAAAVRQIRAAGINSIILNGSAVDGSYWLNAVPDLSGFVLPVQGSIHGDDPRPEAEAFNVAFEKATGARPASSYAYPGYILMDLWAKAVERAGTLEGAAVTAELEKMDKEPTAFGVRSFSPELHHQNIAPMQIIEITDGKPAVISEWTISEPVPLDVLLSR</sequence>
<dbReference type="Gene3D" id="3.40.50.2300">
    <property type="match status" value="2"/>
</dbReference>
<feature type="chain" id="PRO_5015464853" evidence="4">
    <location>
        <begin position="20"/>
        <end position="391"/>
    </location>
</feature>
<name>A0A2T7G4U2_9RHOB</name>
<reference evidence="6 7" key="1">
    <citation type="submission" date="2018-04" db="EMBL/GenBank/DDBJ databases">
        <title>Pelagivirga bohaiensis gen. nov., sp. nov., a bacterium isolated from the Bohai Sea.</title>
        <authorList>
            <person name="Ji X."/>
        </authorList>
    </citation>
    <scope>NUCLEOTIDE SEQUENCE [LARGE SCALE GENOMIC DNA]</scope>
    <source>
        <strain evidence="6 7">BH-SD19</strain>
    </source>
</reference>
<feature type="signal peptide" evidence="4">
    <location>
        <begin position="1"/>
        <end position="19"/>
    </location>
</feature>
<dbReference type="InterPro" id="IPR028082">
    <property type="entry name" value="Peripla_BP_I"/>
</dbReference>
<keyword evidence="7" id="KW-1185">Reference proteome</keyword>
<proteinExistence type="inferred from homology"/>
<dbReference type="InterPro" id="IPR051010">
    <property type="entry name" value="BCAA_transport"/>
</dbReference>
<protein>
    <submittedName>
        <fullName evidence="6">Branched-chain amino acid ABC transporter substrate-binding protein</fullName>
    </submittedName>
</protein>
<evidence type="ECO:0000256" key="3">
    <source>
        <dbReference type="ARBA" id="ARBA00022970"/>
    </source>
</evidence>
<dbReference type="RefSeq" id="WP_108692805.1">
    <property type="nucleotide sequence ID" value="NZ_QCYH01000008.1"/>
</dbReference>
<dbReference type="PANTHER" id="PTHR30483">
    <property type="entry name" value="LEUCINE-SPECIFIC-BINDING PROTEIN"/>
    <property type="match status" value="1"/>
</dbReference>
<comment type="caution">
    <text evidence="6">The sequence shown here is derived from an EMBL/GenBank/DDBJ whole genome shotgun (WGS) entry which is preliminary data.</text>
</comment>
<dbReference type="Proteomes" id="UP000244446">
    <property type="component" value="Unassembled WGS sequence"/>
</dbReference>
<evidence type="ECO:0000313" key="6">
    <source>
        <dbReference type="EMBL" id="PVA09452.1"/>
    </source>
</evidence>
<accession>A0A2T7G4U2</accession>
<dbReference type="Pfam" id="PF13458">
    <property type="entry name" value="Peripla_BP_6"/>
    <property type="match status" value="1"/>
</dbReference>
<evidence type="ECO:0000256" key="2">
    <source>
        <dbReference type="ARBA" id="ARBA00022729"/>
    </source>
</evidence>
<organism evidence="6 7">
    <name type="scientific">Pelagivirga sediminicola</name>
    <dbReference type="NCBI Taxonomy" id="2170575"/>
    <lineage>
        <taxon>Bacteria</taxon>
        <taxon>Pseudomonadati</taxon>
        <taxon>Pseudomonadota</taxon>
        <taxon>Alphaproteobacteria</taxon>
        <taxon>Rhodobacterales</taxon>
        <taxon>Paracoccaceae</taxon>
        <taxon>Pelagivirga</taxon>
    </lineage>
</organism>
<gene>
    <name evidence="6" type="ORF">DC366_13760</name>
</gene>
<evidence type="ECO:0000259" key="5">
    <source>
        <dbReference type="Pfam" id="PF13458"/>
    </source>
</evidence>
<dbReference type="EMBL" id="QCYH01000008">
    <property type="protein sequence ID" value="PVA09452.1"/>
    <property type="molecule type" value="Genomic_DNA"/>
</dbReference>
<dbReference type="InterPro" id="IPR028081">
    <property type="entry name" value="Leu-bd"/>
</dbReference>
<evidence type="ECO:0000256" key="1">
    <source>
        <dbReference type="ARBA" id="ARBA00010062"/>
    </source>
</evidence>
<dbReference type="SUPFAM" id="SSF53822">
    <property type="entry name" value="Periplasmic binding protein-like I"/>
    <property type="match status" value="1"/>
</dbReference>
<keyword evidence="3" id="KW-0813">Transport</keyword>
<comment type="similarity">
    <text evidence="1">Belongs to the leucine-binding protein family.</text>
</comment>
<dbReference type="PANTHER" id="PTHR30483:SF6">
    <property type="entry name" value="PERIPLASMIC BINDING PROTEIN OF ABC TRANSPORTER FOR NATURAL AMINO ACIDS"/>
    <property type="match status" value="1"/>
</dbReference>
<evidence type="ECO:0000256" key="4">
    <source>
        <dbReference type="SAM" id="SignalP"/>
    </source>
</evidence>